<keyword evidence="3" id="KW-0732">Signal</keyword>
<keyword evidence="4" id="KW-0677">Repeat</keyword>
<feature type="repeat" description="TPR" evidence="9">
    <location>
        <begin position="185"/>
        <end position="218"/>
    </location>
</feature>
<gene>
    <name evidence="12" type="ORF">X943_003335</name>
</gene>
<dbReference type="EMBL" id="JAHBMH010000024">
    <property type="protein sequence ID" value="KAK1938677.1"/>
    <property type="molecule type" value="Genomic_DNA"/>
</dbReference>
<comment type="caution">
    <text evidence="12">The sequence shown here is derived from an EMBL/GenBank/DDBJ whole genome shotgun (WGS) entry which is preliminary data.</text>
</comment>
<dbReference type="Gene3D" id="2.40.100.10">
    <property type="entry name" value="Cyclophilin-like"/>
    <property type="match status" value="1"/>
</dbReference>
<dbReference type="InterPro" id="IPR001179">
    <property type="entry name" value="PPIase_FKBP_dom"/>
</dbReference>
<protein>
    <recommendedName>
        <fullName evidence="2 8">peptidylprolyl isomerase</fullName>
        <ecNumber evidence="2 8">5.2.1.8</ecNumber>
    </recommendedName>
</protein>
<keyword evidence="5 9" id="KW-0802">TPR repeat</keyword>
<evidence type="ECO:0000313" key="13">
    <source>
        <dbReference type="Proteomes" id="UP001195914"/>
    </source>
</evidence>
<proteinExistence type="predicted"/>
<evidence type="ECO:0000256" key="5">
    <source>
        <dbReference type="ARBA" id="ARBA00022803"/>
    </source>
</evidence>
<keyword evidence="6 8" id="KW-0697">Rotamase</keyword>
<dbReference type="GO" id="GO:0003755">
    <property type="term" value="F:peptidyl-prolyl cis-trans isomerase activity"/>
    <property type="evidence" value="ECO:0007669"/>
    <property type="project" value="UniProtKB-KW"/>
</dbReference>
<dbReference type="FunFam" id="2.40.100.10:FF:000019">
    <property type="entry name" value="Peptidyl-prolyl cis-trans isomerase"/>
    <property type="match status" value="1"/>
</dbReference>
<evidence type="ECO:0000256" key="3">
    <source>
        <dbReference type="ARBA" id="ARBA00022729"/>
    </source>
</evidence>
<dbReference type="Gene3D" id="3.10.50.40">
    <property type="match status" value="1"/>
</dbReference>
<dbReference type="PROSITE" id="PS50005">
    <property type="entry name" value="TPR"/>
    <property type="match status" value="1"/>
</dbReference>
<dbReference type="AlphaFoldDB" id="A0AAD9LK98"/>
<dbReference type="InterPro" id="IPR019734">
    <property type="entry name" value="TPR_rpt"/>
</dbReference>
<dbReference type="InterPro" id="IPR011990">
    <property type="entry name" value="TPR-like_helical_dom_sf"/>
</dbReference>
<dbReference type="GO" id="GO:0006457">
    <property type="term" value="P:protein folding"/>
    <property type="evidence" value="ECO:0007669"/>
    <property type="project" value="InterPro"/>
</dbReference>
<dbReference type="InterPro" id="IPR050754">
    <property type="entry name" value="FKBP4/5/8-like"/>
</dbReference>
<feature type="domain" description="PPIase cyclophilin-type" evidence="11">
    <location>
        <begin position="303"/>
        <end position="459"/>
    </location>
</feature>
<dbReference type="Gene3D" id="1.25.40.10">
    <property type="entry name" value="Tetratricopeptide repeat domain"/>
    <property type="match status" value="1"/>
</dbReference>
<keyword evidence="13" id="KW-1185">Reference proteome</keyword>
<dbReference type="Pfam" id="PF13181">
    <property type="entry name" value="TPR_8"/>
    <property type="match status" value="1"/>
</dbReference>
<evidence type="ECO:0000256" key="8">
    <source>
        <dbReference type="PROSITE-ProRule" id="PRU00277"/>
    </source>
</evidence>
<evidence type="ECO:0000259" key="11">
    <source>
        <dbReference type="PROSITE" id="PS50072"/>
    </source>
</evidence>
<organism evidence="12 13">
    <name type="scientific">Babesia divergens</name>
    <dbReference type="NCBI Taxonomy" id="32595"/>
    <lineage>
        <taxon>Eukaryota</taxon>
        <taxon>Sar</taxon>
        <taxon>Alveolata</taxon>
        <taxon>Apicomplexa</taxon>
        <taxon>Aconoidasida</taxon>
        <taxon>Piroplasmida</taxon>
        <taxon>Babesiidae</taxon>
        <taxon>Babesia</taxon>
    </lineage>
</organism>
<evidence type="ECO:0000256" key="1">
    <source>
        <dbReference type="ARBA" id="ARBA00000971"/>
    </source>
</evidence>
<dbReference type="SUPFAM" id="SSF50891">
    <property type="entry name" value="Cyclophilin-like"/>
    <property type="match status" value="1"/>
</dbReference>
<dbReference type="SUPFAM" id="SSF48452">
    <property type="entry name" value="TPR-like"/>
    <property type="match status" value="1"/>
</dbReference>
<evidence type="ECO:0000256" key="4">
    <source>
        <dbReference type="ARBA" id="ARBA00022737"/>
    </source>
</evidence>
<dbReference type="PANTHER" id="PTHR46512">
    <property type="entry name" value="PEPTIDYLPROLYL ISOMERASE"/>
    <property type="match status" value="1"/>
</dbReference>
<dbReference type="Pfam" id="PF00160">
    <property type="entry name" value="Pro_isomerase"/>
    <property type="match status" value="1"/>
</dbReference>
<accession>A0AAD9LK98</accession>
<dbReference type="InterPro" id="IPR046357">
    <property type="entry name" value="PPIase_dom_sf"/>
</dbReference>
<dbReference type="InterPro" id="IPR029000">
    <property type="entry name" value="Cyclophilin-like_dom_sf"/>
</dbReference>
<dbReference type="InterPro" id="IPR020892">
    <property type="entry name" value="Cyclophilin-type_PPIase_CS"/>
</dbReference>
<dbReference type="PRINTS" id="PR00153">
    <property type="entry name" value="CSAPPISMRASE"/>
</dbReference>
<dbReference type="FunFam" id="3.10.50.40:FF:000006">
    <property type="entry name" value="Peptidyl-prolyl cis-trans isomerase"/>
    <property type="match status" value="1"/>
</dbReference>
<evidence type="ECO:0000256" key="9">
    <source>
        <dbReference type="PROSITE-ProRule" id="PRU00339"/>
    </source>
</evidence>
<dbReference type="PROSITE" id="PS00170">
    <property type="entry name" value="CSA_PPIASE_1"/>
    <property type="match status" value="1"/>
</dbReference>
<evidence type="ECO:0000256" key="6">
    <source>
        <dbReference type="ARBA" id="ARBA00023110"/>
    </source>
</evidence>
<evidence type="ECO:0000313" key="12">
    <source>
        <dbReference type="EMBL" id="KAK1938677.1"/>
    </source>
</evidence>
<dbReference type="PANTHER" id="PTHR46512:SF9">
    <property type="entry name" value="PEPTIDYLPROLYL ISOMERASE"/>
    <property type="match status" value="1"/>
</dbReference>
<dbReference type="Proteomes" id="UP001195914">
    <property type="component" value="Unassembled WGS sequence"/>
</dbReference>
<name>A0AAD9LK98_BABDI</name>
<dbReference type="PROSITE" id="PS50072">
    <property type="entry name" value="CSA_PPIASE_2"/>
    <property type="match status" value="1"/>
</dbReference>
<reference evidence="12" key="1">
    <citation type="journal article" date="2014" name="Nucleic Acids Res.">
        <title>The evolutionary dynamics of variant antigen genes in Babesia reveal a history of genomic innovation underlying host-parasite interaction.</title>
        <authorList>
            <person name="Jackson A.P."/>
            <person name="Otto T.D."/>
            <person name="Darby A."/>
            <person name="Ramaprasad A."/>
            <person name="Xia D."/>
            <person name="Echaide I.E."/>
            <person name="Farber M."/>
            <person name="Gahlot S."/>
            <person name="Gamble J."/>
            <person name="Gupta D."/>
            <person name="Gupta Y."/>
            <person name="Jackson L."/>
            <person name="Malandrin L."/>
            <person name="Malas T.B."/>
            <person name="Moussa E."/>
            <person name="Nair M."/>
            <person name="Reid A.J."/>
            <person name="Sanders M."/>
            <person name="Sharma J."/>
            <person name="Tracey A."/>
            <person name="Quail M.A."/>
            <person name="Weir W."/>
            <person name="Wastling J.M."/>
            <person name="Hall N."/>
            <person name="Willadsen P."/>
            <person name="Lingelbach K."/>
            <person name="Shiels B."/>
            <person name="Tait A."/>
            <person name="Berriman M."/>
            <person name="Allred D.R."/>
            <person name="Pain A."/>
        </authorList>
    </citation>
    <scope>NUCLEOTIDE SEQUENCE</scope>
    <source>
        <strain evidence="12">1802A</strain>
    </source>
</reference>
<evidence type="ECO:0000256" key="7">
    <source>
        <dbReference type="ARBA" id="ARBA00023235"/>
    </source>
</evidence>
<feature type="domain" description="PPIase FKBP-type" evidence="10">
    <location>
        <begin position="30"/>
        <end position="118"/>
    </location>
</feature>
<dbReference type="Pfam" id="PF00254">
    <property type="entry name" value="FKBP_C"/>
    <property type="match status" value="1"/>
</dbReference>
<sequence length="460" mass="51276">MASPIDLTGDSGVVKTILTEAKFDELPEQGHEVEVHYTGKLESGSVFDSSYNRDSTFKFILGAGNVIKGWDIGVASMKLGEKALFVIQPSYGYGEAGAGTTIPPNAVLHFEIELINFRPKPKDMREMSTDEKIQAASDAKEAGNTKFLKGNYRAAITLYEDGVRYLSARDEWPEEALKMSDKTKLQCHLNLANVFIKTEDYESAQKNATEALKMEPLNVKGLYRRALARVKLGCFEDAIVDLKELIKVDAKNADAVKLYQLAKAKLQEHNARAKKHYGSVFKSMTLYDDKKDMRVMNNLPRVYLDISIGEERHRLVIALFNDTVPKTVKNFQQLCNEKSEVNYKGNQFHRLIKGFMIQGGDVTNGDGTGGVSIYGDQFDDESFEDKHTERGLLSMANCGPNTNNSQFFITFVACPHLDGRHVVFGKVIEGLTVLDRLEAVETRESDFPKVPITIEGCGSL</sequence>
<dbReference type="EC" id="5.2.1.8" evidence="2 8"/>
<dbReference type="PROSITE" id="PS50059">
    <property type="entry name" value="FKBP_PPIASE"/>
    <property type="match status" value="1"/>
</dbReference>
<evidence type="ECO:0000256" key="2">
    <source>
        <dbReference type="ARBA" id="ARBA00013194"/>
    </source>
</evidence>
<comment type="catalytic activity">
    <reaction evidence="1 8">
        <text>[protein]-peptidylproline (omega=180) = [protein]-peptidylproline (omega=0)</text>
        <dbReference type="Rhea" id="RHEA:16237"/>
        <dbReference type="Rhea" id="RHEA-COMP:10747"/>
        <dbReference type="Rhea" id="RHEA-COMP:10748"/>
        <dbReference type="ChEBI" id="CHEBI:83833"/>
        <dbReference type="ChEBI" id="CHEBI:83834"/>
        <dbReference type="EC" id="5.2.1.8"/>
    </reaction>
</comment>
<evidence type="ECO:0000259" key="10">
    <source>
        <dbReference type="PROSITE" id="PS50059"/>
    </source>
</evidence>
<keyword evidence="7 8" id="KW-0413">Isomerase</keyword>
<dbReference type="SMART" id="SM00028">
    <property type="entry name" value="TPR"/>
    <property type="match status" value="3"/>
</dbReference>
<reference evidence="12" key="2">
    <citation type="submission" date="2021-05" db="EMBL/GenBank/DDBJ databases">
        <authorList>
            <person name="Pain A."/>
        </authorList>
    </citation>
    <scope>NUCLEOTIDE SEQUENCE</scope>
    <source>
        <strain evidence="12">1802A</strain>
    </source>
</reference>
<dbReference type="InterPro" id="IPR002130">
    <property type="entry name" value="Cyclophilin-type_PPIase_dom"/>
</dbReference>
<dbReference type="SUPFAM" id="SSF54534">
    <property type="entry name" value="FKBP-like"/>
    <property type="match status" value="1"/>
</dbReference>